<evidence type="ECO:0000313" key="5">
    <source>
        <dbReference type="Proteomes" id="UP000594688"/>
    </source>
</evidence>
<protein>
    <submittedName>
        <fullName evidence="4">Flagellar protein FlgN</fullName>
    </submittedName>
</protein>
<comment type="function">
    <text evidence="1">Required for the efficient initiation of filament assembly.</text>
</comment>
<proteinExistence type="inferred from homology"/>
<dbReference type="Proteomes" id="UP000594688">
    <property type="component" value="Chromosome"/>
</dbReference>
<dbReference type="EMBL" id="CP048685">
    <property type="protein sequence ID" value="QPJ61407.1"/>
    <property type="molecule type" value="Genomic_DNA"/>
</dbReference>
<dbReference type="GO" id="GO:0044780">
    <property type="term" value="P:bacterial-type flagellum assembly"/>
    <property type="evidence" value="ECO:0007669"/>
    <property type="project" value="InterPro"/>
</dbReference>
<organism evidence="4 5">
    <name type="scientific">Candidatus Nitronauta litoralis</name>
    <dbReference type="NCBI Taxonomy" id="2705533"/>
    <lineage>
        <taxon>Bacteria</taxon>
        <taxon>Pseudomonadati</taxon>
        <taxon>Nitrospinota/Tectimicrobiota group</taxon>
        <taxon>Nitrospinota</taxon>
        <taxon>Nitrospinia</taxon>
        <taxon>Nitrospinales</taxon>
        <taxon>Nitrospinaceae</taxon>
        <taxon>Candidatus Nitronauta</taxon>
    </lineage>
</organism>
<keyword evidence="4" id="KW-0966">Cell projection</keyword>
<evidence type="ECO:0000256" key="1">
    <source>
        <dbReference type="ARBA" id="ARBA00002397"/>
    </source>
</evidence>
<gene>
    <name evidence="4" type="ORF">G3M70_05695</name>
</gene>
<accession>A0A7T0BV64</accession>
<dbReference type="InterPro" id="IPR007809">
    <property type="entry name" value="FlgN-like"/>
</dbReference>
<evidence type="ECO:0000256" key="2">
    <source>
        <dbReference type="ARBA" id="ARBA00007703"/>
    </source>
</evidence>
<name>A0A7T0BV64_9BACT</name>
<evidence type="ECO:0000256" key="3">
    <source>
        <dbReference type="ARBA" id="ARBA00022795"/>
    </source>
</evidence>
<dbReference type="SUPFAM" id="SSF140566">
    <property type="entry name" value="FlgN-like"/>
    <property type="match status" value="1"/>
</dbReference>
<sequence length="166" mass="19211">MSDSFEQLDHLVEQKTVFYGQLIDILNEEWRHIGDNSLEKLETLLARKESLLITIQELNIKREQVVRDIAVTYGLDPENITLKDIIAIPGNRFKSRLQHFRRVLRSQIDTINRMNLANRKLVRQSARTVKDSIEYLVETGPQHTPYNTRGDVADAPLEGRMVRTSA</sequence>
<comment type="similarity">
    <text evidence="2">Belongs to the FlgN family.</text>
</comment>
<evidence type="ECO:0000313" key="4">
    <source>
        <dbReference type="EMBL" id="QPJ61407.1"/>
    </source>
</evidence>
<dbReference type="KEGG" id="nli:G3M70_05695"/>
<dbReference type="Gene3D" id="1.20.58.300">
    <property type="entry name" value="FlgN-like"/>
    <property type="match status" value="1"/>
</dbReference>
<reference evidence="4 5" key="1">
    <citation type="submission" date="2020-02" db="EMBL/GenBank/DDBJ databases">
        <title>Genomic and physiological characterization of two novel Nitrospinaceae genera.</title>
        <authorList>
            <person name="Mueller A.J."/>
            <person name="Jung M.-Y."/>
            <person name="Strachan C.R."/>
            <person name="Herbold C.W."/>
            <person name="Kirkegaard R.H."/>
            <person name="Daims H."/>
        </authorList>
    </citation>
    <scope>NUCLEOTIDE SEQUENCE [LARGE SCALE GENOMIC DNA]</scope>
    <source>
        <strain evidence="4">EB</strain>
    </source>
</reference>
<dbReference type="AlphaFoldDB" id="A0A7T0BV64"/>
<keyword evidence="4" id="KW-0282">Flagellum</keyword>
<dbReference type="InterPro" id="IPR036679">
    <property type="entry name" value="FlgN-like_sf"/>
</dbReference>
<dbReference type="Pfam" id="PF05130">
    <property type="entry name" value="FlgN"/>
    <property type="match status" value="1"/>
</dbReference>
<keyword evidence="3" id="KW-1005">Bacterial flagellum biogenesis</keyword>
<keyword evidence="4" id="KW-0969">Cilium</keyword>